<evidence type="ECO:0000256" key="1">
    <source>
        <dbReference type="ARBA" id="ARBA00009258"/>
    </source>
</evidence>
<dbReference type="EMBL" id="UYRR01033283">
    <property type="protein sequence ID" value="VDK58364.1"/>
    <property type="molecule type" value="Genomic_DNA"/>
</dbReference>
<keyword evidence="3" id="KW-0489">Methyltransferase</keyword>
<evidence type="ECO:0000313" key="9">
    <source>
        <dbReference type="EMBL" id="VDK58364.1"/>
    </source>
</evidence>
<dbReference type="Pfam" id="PF01728">
    <property type="entry name" value="FtsJ"/>
    <property type="match status" value="1"/>
</dbReference>
<evidence type="ECO:0000256" key="6">
    <source>
        <dbReference type="ARBA" id="ARBA00041184"/>
    </source>
</evidence>
<dbReference type="OrthoDB" id="20105at2759"/>
<dbReference type="InterPro" id="IPR015507">
    <property type="entry name" value="rRNA-MeTfrase_E"/>
</dbReference>
<dbReference type="InterPro" id="IPR029063">
    <property type="entry name" value="SAM-dependent_MTases_sf"/>
</dbReference>
<keyword evidence="5 7" id="KW-0949">S-adenosyl-L-methionine</keyword>
<dbReference type="AlphaFoldDB" id="A0A0M3K8F4"/>
<name>A0A0M3K8F4_ANISI</name>
<feature type="domain" description="Ribosomal RNA methyltransferase FtsJ" evidence="8">
    <location>
        <begin position="35"/>
        <end position="210"/>
    </location>
</feature>
<evidence type="ECO:0000313" key="10">
    <source>
        <dbReference type="Proteomes" id="UP000267096"/>
    </source>
</evidence>
<keyword evidence="2" id="KW-0698">rRNA processing</keyword>
<evidence type="ECO:0000256" key="2">
    <source>
        <dbReference type="ARBA" id="ARBA00022552"/>
    </source>
</evidence>
<sequence>MYCRQESILIERELTNVPLSFLCSNVFIPLRFPCSGSVVVDVGCAPGSWCQVANEFVNQHKYDNNDDGYVLGIDLQPILPLSGVDLIQLADVRSPKTHRMIKERLKDRSVDVVLSDMAPNPSGDKALDHDRIVSLCEELIRLCCDSATNNDDKPIIPLKRGGTLLCKIWDGQRKSELIELLKTKFTNVANIKPNASRDHSAELYLLARNRK</sequence>
<feature type="active site" description="Proton acceptor" evidence="7">
    <location>
        <position position="167"/>
    </location>
</feature>
<evidence type="ECO:0000256" key="7">
    <source>
        <dbReference type="PIRSR" id="PIRSR005461-1"/>
    </source>
</evidence>
<dbReference type="GO" id="GO:0005739">
    <property type="term" value="C:mitochondrion"/>
    <property type="evidence" value="ECO:0007669"/>
    <property type="project" value="TreeGrafter"/>
</dbReference>
<dbReference type="PIRSF" id="PIRSF005461">
    <property type="entry name" value="23S_rRNA_mtase"/>
    <property type="match status" value="1"/>
</dbReference>
<evidence type="ECO:0000259" key="8">
    <source>
        <dbReference type="Pfam" id="PF01728"/>
    </source>
</evidence>
<dbReference type="PANTHER" id="PTHR10920">
    <property type="entry name" value="RIBOSOMAL RNA METHYLTRANSFERASE"/>
    <property type="match status" value="1"/>
</dbReference>
<keyword evidence="4" id="KW-0808">Transferase</keyword>
<proteinExistence type="inferred from homology"/>
<evidence type="ECO:0000256" key="5">
    <source>
        <dbReference type="ARBA" id="ARBA00022691"/>
    </source>
</evidence>
<evidence type="ECO:0000256" key="4">
    <source>
        <dbReference type="ARBA" id="ARBA00022679"/>
    </source>
</evidence>
<dbReference type="InterPro" id="IPR050082">
    <property type="entry name" value="RNA_methyltr_RlmE"/>
</dbReference>
<dbReference type="Proteomes" id="UP000267096">
    <property type="component" value="Unassembled WGS sequence"/>
</dbReference>
<comment type="similarity">
    <text evidence="1">Belongs to the class I-like SAM-binding methyltransferase superfamily. RNA methyltransferase RlmE family.</text>
</comment>
<dbReference type="SUPFAM" id="SSF53335">
    <property type="entry name" value="S-adenosyl-L-methionine-dependent methyltransferases"/>
    <property type="match status" value="1"/>
</dbReference>
<reference evidence="11" key="1">
    <citation type="submission" date="2017-02" db="UniProtKB">
        <authorList>
            <consortium name="WormBaseParasite"/>
        </authorList>
    </citation>
    <scope>IDENTIFICATION</scope>
</reference>
<dbReference type="Gene3D" id="3.40.50.150">
    <property type="entry name" value="Vaccinia Virus protein VP39"/>
    <property type="match status" value="1"/>
</dbReference>
<organism evidence="11">
    <name type="scientific">Anisakis simplex</name>
    <name type="common">Herring worm</name>
    <dbReference type="NCBI Taxonomy" id="6269"/>
    <lineage>
        <taxon>Eukaryota</taxon>
        <taxon>Metazoa</taxon>
        <taxon>Ecdysozoa</taxon>
        <taxon>Nematoda</taxon>
        <taxon>Chromadorea</taxon>
        <taxon>Rhabditida</taxon>
        <taxon>Spirurina</taxon>
        <taxon>Ascaridomorpha</taxon>
        <taxon>Ascaridoidea</taxon>
        <taxon>Anisakidae</taxon>
        <taxon>Anisakis</taxon>
        <taxon>Anisakis simplex complex</taxon>
    </lineage>
</organism>
<accession>A0A0M3K8F4</accession>
<dbReference type="WBParaSite" id="ASIM_0001724501-mRNA-1">
    <property type="protein sequence ID" value="ASIM_0001724501-mRNA-1"/>
    <property type="gene ID" value="ASIM_0001724501"/>
</dbReference>
<reference evidence="9 10" key="2">
    <citation type="submission" date="2018-11" db="EMBL/GenBank/DDBJ databases">
        <authorList>
            <consortium name="Pathogen Informatics"/>
        </authorList>
    </citation>
    <scope>NUCLEOTIDE SEQUENCE [LARGE SCALE GENOMIC DNA]</scope>
</reference>
<dbReference type="InterPro" id="IPR002877">
    <property type="entry name" value="RNA_MeTrfase_FtsJ_dom"/>
</dbReference>
<dbReference type="GO" id="GO:0008650">
    <property type="term" value="F:rRNA (uridine-2'-O-)-methyltransferase activity"/>
    <property type="evidence" value="ECO:0007669"/>
    <property type="project" value="TreeGrafter"/>
</dbReference>
<dbReference type="PANTHER" id="PTHR10920:SF18">
    <property type="entry name" value="RRNA METHYLTRANSFERASE 2, MITOCHONDRIAL"/>
    <property type="match status" value="1"/>
</dbReference>
<gene>
    <name evidence="9" type="ORF">ASIM_LOCUS16652</name>
</gene>
<keyword evidence="10" id="KW-1185">Reference proteome</keyword>
<evidence type="ECO:0000256" key="3">
    <source>
        <dbReference type="ARBA" id="ARBA00022603"/>
    </source>
</evidence>
<protein>
    <recommendedName>
        <fullName evidence="6">rRNA methyltransferase 2, mitochondrial</fullName>
    </recommendedName>
</protein>
<evidence type="ECO:0000313" key="11">
    <source>
        <dbReference type="WBParaSite" id="ASIM_0001724501-mRNA-1"/>
    </source>
</evidence>